<organism evidence="2 3">
    <name type="scientific">Ignelater luminosus</name>
    <name type="common">Cucubano</name>
    <name type="synonym">Pyrophorus luminosus</name>
    <dbReference type="NCBI Taxonomy" id="2038154"/>
    <lineage>
        <taxon>Eukaryota</taxon>
        <taxon>Metazoa</taxon>
        <taxon>Ecdysozoa</taxon>
        <taxon>Arthropoda</taxon>
        <taxon>Hexapoda</taxon>
        <taxon>Insecta</taxon>
        <taxon>Pterygota</taxon>
        <taxon>Neoptera</taxon>
        <taxon>Endopterygota</taxon>
        <taxon>Coleoptera</taxon>
        <taxon>Polyphaga</taxon>
        <taxon>Elateriformia</taxon>
        <taxon>Elateroidea</taxon>
        <taxon>Elateridae</taxon>
        <taxon>Agrypninae</taxon>
        <taxon>Pyrophorini</taxon>
        <taxon>Ignelater</taxon>
    </lineage>
</organism>
<feature type="compositionally biased region" description="Basic and acidic residues" evidence="1">
    <location>
        <begin position="20"/>
        <end position="40"/>
    </location>
</feature>
<evidence type="ECO:0000256" key="1">
    <source>
        <dbReference type="SAM" id="MobiDB-lite"/>
    </source>
</evidence>
<name>A0A8K0CRR8_IGNLU</name>
<feature type="region of interest" description="Disordered" evidence="1">
    <location>
        <begin position="1"/>
        <end position="50"/>
    </location>
</feature>
<dbReference type="AlphaFoldDB" id="A0A8K0CRR8"/>
<comment type="caution">
    <text evidence="2">The sequence shown here is derived from an EMBL/GenBank/DDBJ whole genome shotgun (WGS) entry which is preliminary data.</text>
</comment>
<protein>
    <submittedName>
        <fullName evidence="2">Uncharacterized protein</fullName>
    </submittedName>
</protein>
<dbReference type="EMBL" id="VTPC01066775">
    <property type="protein sequence ID" value="KAF2889443.1"/>
    <property type="molecule type" value="Genomic_DNA"/>
</dbReference>
<dbReference type="Proteomes" id="UP000801492">
    <property type="component" value="Unassembled WGS sequence"/>
</dbReference>
<proteinExistence type="predicted"/>
<reference evidence="2" key="1">
    <citation type="submission" date="2019-08" db="EMBL/GenBank/DDBJ databases">
        <title>The genome of the North American firefly Photinus pyralis.</title>
        <authorList>
            <consortium name="Photinus pyralis genome working group"/>
            <person name="Fallon T.R."/>
            <person name="Sander Lower S.E."/>
            <person name="Weng J.-K."/>
        </authorList>
    </citation>
    <scope>NUCLEOTIDE SEQUENCE</scope>
    <source>
        <strain evidence="2">TRF0915ILg1</strain>
        <tissue evidence="2">Whole body</tissue>
    </source>
</reference>
<accession>A0A8K0CRR8</accession>
<feature type="compositionally biased region" description="Basic residues" evidence="1">
    <location>
        <begin position="9"/>
        <end position="19"/>
    </location>
</feature>
<evidence type="ECO:0000313" key="2">
    <source>
        <dbReference type="EMBL" id="KAF2889443.1"/>
    </source>
</evidence>
<gene>
    <name evidence="2" type="ORF">ILUMI_16730</name>
</gene>
<keyword evidence="3" id="KW-1185">Reference proteome</keyword>
<evidence type="ECO:0000313" key="3">
    <source>
        <dbReference type="Proteomes" id="UP000801492"/>
    </source>
</evidence>
<sequence>MSRLPSNCKRPKKEKRGKRRDSVEDYGMEKRQDEMQKEMENISSDDSDIICSDPPWKAISNPKIQIEDDLSEMVPSTLANLHTRSIKLPTLAEALTLSNVDVRKLSTDQTYLYEMCEGVESSGNISIEFSDFTLLLLNHRDRM</sequence>